<keyword evidence="2" id="KW-0808">Transferase</keyword>
<proteinExistence type="predicted"/>
<name>A0A6J4LFA9_9GAMM</name>
<evidence type="ECO:0000256" key="1">
    <source>
        <dbReference type="SAM" id="MobiDB-lite"/>
    </source>
</evidence>
<dbReference type="EMBL" id="CADCUA010000417">
    <property type="protein sequence ID" value="CAA9330185.1"/>
    <property type="molecule type" value="Genomic_DNA"/>
</dbReference>
<feature type="region of interest" description="Disordered" evidence="1">
    <location>
        <begin position="68"/>
        <end position="87"/>
    </location>
</feature>
<feature type="non-terminal residue" evidence="2">
    <location>
        <position position="87"/>
    </location>
</feature>
<accession>A0A6J4LFA9</accession>
<sequence length="87" mass="9592">WAPRASRCKPSDSSCGRGSWTTSSGTPRCSRIPRPRTLAGRIPQAMHGVAFCRCRAHGLCRVMRCSRSRRKLPESSWARPALGSHSV</sequence>
<dbReference type="AlphaFoldDB" id="A0A6J4LFA9"/>
<feature type="compositionally biased region" description="Polar residues" evidence="1">
    <location>
        <begin position="11"/>
        <end position="27"/>
    </location>
</feature>
<evidence type="ECO:0000313" key="2">
    <source>
        <dbReference type="EMBL" id="CAA9330185.1"/>
    </source>
</evidence>
<protein>
    <submittedName>
        <fullName evidence="2">Acetyltransferase, GNAT family</fullName>
    </submittedName>
</protein>
<feature type="region of interest" description="Disordered" evidence="1">
    <location>
        <begin position="1"/>
        <end position="36"/>
    </location>
</feature>
<feature type="non-terminal residue" evidence="2">
    <location>
        <position position="1"/>
    </location>
</feature>
<gene>
    <name evidence="2" type="ORF">AVDCRST_MAG71-1737</name>
</gene>
<organism evidence="2">
    <name type="scientific">uncultured Lysobacter sp</name>
    <dbReference type="NCBI Taxonomy" id="271060"/>
    <lineage>
        <taxon>Bacteria</taxon>
        <taxon>Pseudomonadati</taxon>
        <taxon>Pseudomonadota</taxon>
        <taxon>Gammaproteobacteria</taxon>
        <taxon>Lysobacterales</taxon>
        <taxon>Lysobacteraceae</taxon>
        <taxon>Lysobacter</taxon>
        <taxon>environmental samples</taxon>
    </lineage>
</organism>
<dbReference type="GO" id="GO:0016740">
    <property type="term" value="F:transferase activity"/>
    <property type="evidence" value="ECO:0007669"/>
    <property type="project" value="UniProtKB-KW"/>
</dbReference>
<reference evidence="2" key="1">
    <citation type="submission" date="2020-02" db="EMBL/GenBank/DDBJ databases">
        <authorList>
            <person name="Meier V. D."/>
        </authorList>
    </citation>
    <scope>NUCLEOTIDE SEQUENCE</scope>
    <source>
        <strain evidence="2">AVDCRST_MAG71</strain>
    </source>
</reference>